<dbReference type="PANTHER" id="PTHR15708">
    <property type="entry name" value="ACTIN BUNDLING/MISSING IN METASTASIS-RELATED"/>
    <property type="match status" value="1"/>
</dbReference>
<reference evidence="2 3" key="1">
    <citation type="submission" date="2013-11" db="EMBL/GenBank/DDBJ databases">
        <title>Genome sequencing of Stegodyphus mimosarum.</title>
        <authorList>
            <person name="Bechsgaard J."/>
        </authorList>
    </citation>
    <scope>NUCLEOTIDE SEQUENCE [LARGE SCALE GENOMIC DNA]</scope>
</reference>
<dbReference type="OMA" id="YEVSHIQ"/>
<dbReference type="GO" id="GO:0030031">
    <property type="term" value="P:cell projection assembly"/>
    <property type="evidence" value="ECO:0007669"/>
    <property type="project" value="TreeGrafter"/>
</dbReference>
<feature type="compositionally biased region" description="Polar residues" evidence="1">
    <location>
        <begin position="38"/>
        <end position="58"/>
    </location>
</feature>
<feature type="compositionally biased region" description="Low complexity" evidence="1">
    <location>
        <begin position="59"/>
        <end position="89"/>
    </location>
</feature>
<dbReference type="GO" id="GO:0009898">
    <property type="term" value="C:cytoplasmic side of plasma membrane"/>
    <property type="evidence" value="ECO:0007669"/>
    <property type="project" value="TreeGrafter"/>
</dbReference>
<dbReference type="GO" id="GO:0015629">
    <property type="term" value="C:actin cytoskeleton"/>
    <property type="evidence" value="ECO:0007669"/>
    <property type="project" value="TreeGrafter"/>
</dbReference>
<dbReference type="InterPro" id="IPR027267">
    <property type="entry name" value="AH/BAR_dom_sf"/>
</dbReference>
<sequence length="89" mass="9551">MYEVSHIQEVLDALAKLTEDPQILPPASEQVIQDVKSSETGWSFRTPPSSPTSVGSRKSSTCSISSLNSSSSDSVNSPSSHQRSRSLSQ</sequence>
<evidence type="ECO:0000313" key="2">
    <source>
        <dbReference type="EMBL" id="KFM74648.1"/>
    </source>
</evidence>
<protein>
    <submittedName>
        <fullName evidence="2">Metastasis suppressor protein 1</fullName>
    </submittedName>
</protein>
<feature type="non-terminal residue" evidence="2">
    <location>
        <position position="89"/>
    </location>
</feature>
<dbReference type="EMBL" id="KK119088">
    <property type="protein sequence ID" value="KFM74648.1"/>
    <property type="molecule type" value="Genomic_DNA"/>
</dbReference>
<accession>A0A087UBA9</accession>
<evidence type="ECO:0000256" key="1">
    <source>
        <dbReference type="SAM" id="MobiDB-lite"/>
    </source>
</evidence>
<dbReference type="GO" id="GO:0003779">
    <property type="term" value="F:actin binding"/>
    <property type="evidence" value="ECO:0007669"/>
    <property type="project" value="InterPro"/>
</dbReference>
<dbReference type="PANTHER" id="PTHR15708:SF4">
    <property type="entry name" value="FI21477P1-RELATED"/>
    <property type="match status" value="1"/>
</dbReference>
<dbReference type="GO" id="GO:0005543">
    <property type="term" value="F:phospholipid binding"/>
    <property type="evidence" value="ECO:0007669"/>
    <property type="project" value="TreeGrafter"/>
</dbReference>
<dbReference type="AlphaFoldDB" id="A0A087UBA9"/>
<gene>
    <name evidence="2" type="ORF">X975_18733</name>
</gene>
<feature type="region of interest" description="Disordered" evidence="1">
    <location>
        <begin position="25"/>
        <end position="89"/>
    </location>
</feature>
<dbReference type="Gene3D" id="1.20.1270.60">
    <property type="entry name" value="Arfaptin homology (AH) domain/BAR domain"/>
    <property type="match status" value="1"/>
</dbReference>
<dbReference type="GO" id="GO:0061024">
    <property type="term" value="P:membrane organization"/>
    <property type="evidence" value="ECO:0007669"/>
    <property type="project" value="TreeGrafter"/>
</dbReference>
<proteinExistence type="predicted"/>
<dbReference type="Proteomes" id="UP000054359">
    <property type="component" value="Unassembled WGS sequence"/>
</dbReference>
<dbReference type="STRING" id="407821.A0A087UBA9"/>
<dbReference type="OrthoDB" id="6421697at2759"/>
<dbReference type="InterPro" id="IPR030127">
    <property type="entry name" value="MTSS1/MTSS2"/>
</dbReference>
<name>A0A087UBA9_STEMI</name>
<evidence type="ECO:0000313" key="3">
    <source>
        <dbReference type="Proteomes" id="UP000054359"/>
    </source>
</evidence>
<organism evidence="2 3">
    <name type="scientific">Stegodyphus mimosarum</name>
    <name type="common">African social velvet spider</name>
    <dbReference type="NCBI Taxonomy" id="407821"/>
    <lineage>
        <taxon>Eukaryota</taxon>
        <taxon>Metazoa</taxon>
        <taxon>Ecdysozoa</taxon>
        <taxon>Arthropoda</taxon>
        <taxon>Chelicerata</taxon>
        <taxon>Arachnida</taxon>
        <taxon>Araneae</taxon>
        <taxon>Araneomorphae</taxon>
        <taxon>Entelegynae</taxon>
        <taxon>Eresoidea</taxon>
        <taxon>Eresidae</taxon>
        <taxon>Stegodyphus</taxon>
    </lineage>
</organism>
<keyword evidence="3" id="KW-1185">Reference proteome</keyword>